<protein>
    <submittedName>
        <fullName evidence="2">Uncharacterized protein</fullName>
    </submittedName>
</protein>
<reference evidence="2 3" key="1">
    <citation type="journal article" date="2019" name="Nat. Ecol. Evol.">
        <title>Megaphylogeny resolves global patterns of mushroom evolution.</title>
        <authorList>
            <person name="Varga T."/>
            <person name="Krizsan K."/>
            <person name="Foldi C."/>
            <person name="Dima B."/>
            <person name="Sanchez-Garcia M."/>
            <person name="Sanchez-Ramirez S."/>
            <person name="Szollosi G.J."/>
            <person name="Szarkandi J.G."/>
            <person name="Papp V."/>
            <person name="Albert L."/>
            <person name="Andreopoulos W."/>
            <person name="Angelini C."/>
            <person name="Antonin V."/>
            <person name="Barry K.W."/>
            <person name="Bougher N.L."/>
            <person name="Buchanan P."/>
            <person name="Buyck B."/>
            <person name="Bense V."/>
            <person name="Catcheside P."/>
            <person name="Chovatia M."/>
            <person name="Cooper J."/>
            <person name="Damon W."/>
            <person name="Desjardin D."/>
            <person name="Finy P."/>
            <person name="Geml J."/>
            <person name="Haridas S."/>
            <person name="Hughes K."/>
            <person name="Justo A."/>
            <person name="Karasinski D."/>
            <person name="Kautmanova I."/>
            <person name="Kiss B."/>
            <person name="Kocsube S."/>
            <person name="Kotiranta H."/>
            <person name="LaButti K.M."/>
            <person name="Lechner B.E."/>
            <person name="Liimatainen K."/>
            <person name="Lipzen A."/>
            <person name="Lukacs Z."/>
            <person name="Mihaltcheva S."/>
            <person name="Morgado L.N."/>
            <person name="Niskanen T."/>
            <person name="Noordeloos M.E."/>
            <person name="Ohm R.A."/>
            <person name="Ortiz-Santana B."/>
            <person name="Ovrebo C."/>
            <person name="Racz N."/>
            <person name="Riley R."/>
            <person name="Savchenko A."/>
            <person name="Shiryaev A."/>
            <person name="Soop K."/>
            <person name="Spirin V."/>
            <person name="Szebenyi C."/>
            <person name="Tomsovsky M."/>
            <person name="Tulloss R.E."/>
            <person name="Uehling J."/>
            <person name="Grigoriev I.V."/>
            <person name="Vagvolgyi C."/>
            <person name="Papp T."/>
            <person name="Martin F.M."/>
            <person name="Miettinen O."/>
            <person name="Hibbett D.S."/>
            <person name="Nagy L.G."/>
        </authorList>
    </citation>
    <scope>NUCLEOTIDE SEQUENCE [LARGE SCALE GENOMIC DNA]</scope>
    <source>
        <strain evidence="2 3">CBS 309.79</strain>
    </source>
</reference>
<accession>A0A5C3QRE8</accession>
<keyword evidence="3" id="KW-1185">Reference proteome</keyword>
<dbReference type="AlphaFoldDB" id="A0A5C3QRE8"/>
<name>A0A5C3QRE8_9AGAR</name>
<proteinExistence type="predicted"/>
<evidence type="ECO:0000256" key="1">
    <source>
        <dbReference type="SAM" id="MobiDB-lite"/>
    </source>
</evidence>
<organism evidence="2 3">
    <name type="scientific">Pterulicium gracile</name>
    <dbReference type="NCBI Taxonomy" id="1884261"/>
    <lineage>
        <taxon>Eukaryota</taxon>
        <taxon>Fungi</taxon>
        <taxon>Dikarya</taxon>
        <taxon>Basidiomycota</taxon>
        <taxon>Agaricomycotina</taxon>
        <taxon>Agaricomycetes</taxon>
        <taxon>Agaricomycetidae</taxon>
        <taxon>Agaricales</taxon>
        <taxon>Pleurotineae</taxon>
        <taxon>Pterulaceae</taxon>
        <taxon>Pterulicium</taxon>
    </lineage>
</organism>
<sequence>MLQPTSGPSTPPSGPQSKSSSPRNSSYLSYSSALPDMEELASKGLPRFPSETYVEVTSLALTLSERRPPGSLVLLINDEVRASQVIPASDEIDYVWDLPEPLLLSPDTRMELRIAVDYHAGEAMSLGSFAFQDVRQFFYVDVNKVSLQDCRFPVHLSFKLTIGARPVRLPSRPDLCERRLSQADAPGREASDFQARKLVSALEAVRAAARSA</sequence>
<evidence type="ECO:0000313" key="3">
    <source>
        <dbReference type="Proteomes" id="UP000305067"/>
    </source>
</evidence>
<gene>
    <name evidence="2" type="ORF">BDV98DRAFT_568964</name>
</gene>
<evidence type="ECO:0000313" key="2">
    <source>
        <dbReference type="EMBL" id="TFL00934.1"/>
    </source>
</evidence>
<feature type="region of interest" description="Disordered" evidence="1">
    <location>
        <begin position="1"/>
        <end position="29"/>
    </location>
</feature>
<dbReference type="EMBL" id="ML178827">
    <property type="protein sequence ID" value="TFL00934.1"/>
    <property type="molecule type" value="Genomic_DNA"/>
</dbReference>
<feature type="compositionally biased region" description="Low complexity" evidence="1">
    <location>
        <begin position="15"/>
        <end position="29"/>
    </location>
</feature>
<dbReference type="Proteomes" id="UP000305067">
    <property type="component" value="Unassembled WGS sequence"/>
</dbReference>